<evidence type="ECO:0000313" key="1">
    <source>
        <dbReference type="EMBL" id="EJK69429.1"/>
    </source>
</evidence>
<sequence>MPTAVSAWPAWPLGAASSVESRSNGFTIHPVDQETELQHCGASNHCGGQDTSRTMKGKWAILSNLPRKCRLWQLQLFGGECGEDE</sequence>
<dbReference type="AlphaFoldDB" id="K0SWT8"/>
<accession>K0SWT8</accession>
<gene>
    <name evidence="1" type="ORF">THAOC_09319</name>
</gene>
<organism evidence="1 2">
    <name type="scientific">Thalassiosira oceanica</name>
    <name type="common">Marine diatom</name>
    <dbReference type="NCBI Taxonomy" id="159749"/>
    <lineage>
        <taxon>Eukaryota</taxon>
        <taxon>Sar</taxon>
        <taxon>Stramenopiles</taxon>
        <taxon>Ochrophyta</taxon>
        <taxon>Bacillariophyta</taxon>
        <taxon>Coscinodiscophyceae</taxon>
        <taxon>Thalassiosirophycidae</taxon>
        <taxon>Thalassiosirales</taxon>
        <taxon>Thalassiosiraceae</taxon>
        <taxon>Thalassiosira</taxon>
    </lineage>
</organism>
<comment type="caution">
    <text evidence="1">The sequence shown here is derived from an EMBL/GenBank/DDBJ whole genome shotgun (WGS) entry which is preliminary data.</text>
</comment>
<name>K0SWT8_THAOC</name>
<reference evidence="1 2" key="1">
    <citation type="journal article" date="2012" name="Genome Biol.">
        <title>Genome and low-iron response of an oceanic diatom adapted to chronic iron limitation.</title>
        <authorList>
            <person name="Lommer M."/>
            <person name="Specht M."/>
            <person name="Roy A.S."/>
            <person name="Kraemer L."/>
            <person name="Andreson R."/>
            <person name="Gutowska M.A."/>
            <person name="Wolf J."/>
            <person name="Bergner S.V."/>
            <person name="Schilhabel M.B."/>
            <person name="Klostermeier U.C."/>
            <person name="Beiko R.G."/>
            <person name="Rosenstiel P."/>
            <person name="Hippler M."/>
            <person name="Laroche J."/>
        </authorList>
    </citation>
    <scope>NUCLEOTIDE SEQUENCE [LARGE SCALE GENOMIC DNA]</scope>
    <source>
        <strain evidence="1 2">CCMP1005</strain>
    </source>
</reference>
<evidence type="ECO:0000313" key="2">
    <source>
        <dbReference type="Proteomes" id="UP000266841"/>
    </source>
</evidence>
<proteinExistence type="predicted"/>
<dbReference type="EMBL" id="AGNL01010084">
    <property type="protein sequence ID" value="EJK69429.1"/>
    <property type="molecule type" value="Genomic_DNA"/>
</dbReference>
<protein>
    <submittedName>
        <fullName evidence="1">Uncharacterized protein</fullName>
    </submittedName>
</protein>
<dbReference type="Proteomes" id="UP000266841">
    <property type="component" value="Unassembled WGS sequence"/>
</dbReference>
<keyword evidence="2" id="KW-1185">Reference proteome</keyword>